<dbReference type="Pfam" id="PF06916">
    <property type="entry name" value="FAM210A-B_dom"/>
    <property type="match status" value="1"/>
</dbReference>
<proteinExistence type="predicted"/>
<sequence>MLSSQQRLALRVARRRLPSAEALLYRQQQPGSNSLATFASSHWLHTSSSSWNRDDEENKKKSSRAARQLQGLPLYNRQWFSTTSSEDDNKKTDTATTYGERAAEYRERASEYSDKAKDGAKSFGGMMKAYGPTFLGTYLSVYAVTLGGLYVGVESGVLDPVTLLGYITGNHDDARSTAEVVAELLKHYTLTERWADTVQQKPHWANFAVAWVSTKFTEPIRFGATVAIVPRVARYFGVVVPSNNDNKEHDDTAANEEGEILKESVGDNAEGAVSVEEGQEQKLDTASQEKKQP</sequence>
<dbReference type="AlphaFoldDB" id="A0A9N8EGN5"/>
<gene>
    <name evidence="3" type="ORF">SEMRO_1171_G248860.1</name>
</gene>
<name>A0A9N8EGN5_9STRA</name>
<evidence type="ECO:0000313" key="4">
    <source>
        <dbReference type="Proteomes" id="UP001153069"/>
    </source>
</evidence>
<keyword evidence="4" id="KW-1185">Reference proteome</keyword>
<comment type="caution">
    <text evidence="3">The sequence shown here is derived from an EMBL/GenBank/DDBJ whole genome shotgun (WGS) entry which is preliminary data.</text>
</comment>
<evidence type="ECO:0000259" key="2">
    <source>
        <dbReference type="Pfam" id="PF06916"/>
    </source>
</evidence>
<evidence type="ECO:0000256" key="1">
    <source>
        <dbReference type="SAM" id="MobiDB-lite"/>
    </source>
</evidence>
<dbReference type="InterPro" id="IPR009688">
    <property type="entry name" value="FAM210A/B-like_dom"/>
</dbReference>
<organism evidence="3 4">
    <name type="scientific">Seminavis robusta</name>
    <dbReference type="NCBI Taxonomy" id="568900"/>
    <lineage>
        <taxon>Eukaryota</taxon>
        <taxon>Sar</taxon>
        <taxon>Stramenopiles</taxon>
        <taxon>Ochrophyta</taxon>
        <taxon>Bacillariophyta</taxon>
        <taxon>Bacillariophyceae</taxon>
        <taxon>Bacillariophycidae</taxon>
        <taxon>Naviculales</taxon>
        <taxon>Naviculaceae</taxon>
        <taxon>Seminavis</taxon>
    </lineage>
</organism>
<feature type="domain" description="DUF1279" evidence="2">
    <location>
        <begin position="126"/>
        <end position="230"/>
    </location>
</feature>
<dbReference type="Proteomes" id="UP001153069">
    <property type="component" value="Unassembled WGS sequence"/>
</dbReference>
<feature type="region of interest" description="Disordered" evidence="1">
    <location>
        <begin position="83"/>
        <end position="110"/>
    </location>
</feature>
<dbReference type="PANTHER" id="PTHR21377:SF18">
    <property type="entry name" value="DUF1279 DOMAIN-CONTAINING PROTEIN"/>
    <property type="match status" value="1"/>
</dbReference>
<dbReference type="GO" id="GO:0005739">
    <property type="term" value="C:mitochondrion"/>
    <property type="evidence" value="ECO:0007669"/>
    <property type="project" value="TreeGrafter"/>
</dbReference>
<evidence type="ECO:0000313" key="3">
    <source>
        <dbReference type="EMBL" id="CAB9521182.1"/>
    </source>
</evidence>
<feature type="region of interest" description="Disordered" evidence="1">
    <location>
        <begin position="46"/>
        <end position="67"/>
    </location>
</feature>
<feature type="region of interest" description="Disordered" evidence="1">
    <location>
        <begin position="243"/>
        <end position="293"/>
    </location>
</feature>
<dbReference type="InterPro" id="IPR045866">
    <property type="entry name" value="FAM210A/B-like"/>
</dbReference>
<protein>
    <recommendedName>
        <fullName evidence="2">DUF1279 domain-containing protein</fullName>
    </recommendedName>
</protein>
<dbReference type="EMBL" id="CAICTM010001169">
    <property type="protein sequence ID" value="CAB9521182.1"/>
    <property type="molecule type" value="Genomic_DNA"/>
</dbReference>
<feature type="compositionally biased region" description="Basic and acidic residues" evidence="1">
    <location>
        <begin position="101"/>
        <end position="110"/>
    </location>
</feature>
<reference evidence="3" key="1">
    <citation type="submission" date="2020-06" db="EMBL/GenBank/DDBJ databases">
        <authorList>
            <consortium name="Plant Systems Biology data submission"/>
        </authorList>
    </citation>
    <scope>NUCLEOTIDE SEQUENCE</scope>
    <source>
        <strain evidence="3">D6</strain>
    </source>
</reference>
<accession>A0A9N8EGN5</accession>
<dbReference type="OrthoDB" id="426386at2759"/>
<feature type="compositionally biased region" description="Basic and acidic residues" evidence="1">
    <location>
        <begin position="279"/>
        <end position="293"/>
    </location>
</feature>
<dbReference type="PANTHER" id="PTHR21377">
    <property type="entry name" value="PROTEIN FAM210B, MITOCHONDRIAL"/>
    <property type="match status" value="1"/>
</dbReference>